<proteinExistence type="predicted"/>
<dbReference type="EMBL" id="JACIDU010000005">
    <property type="protein sequence ID" value="MBB4103137.1"/>
    <property type="molecule type" value="Genomic_DNA"/>
</dbReference>
<sequence>MVDPQTIERWRNAPRLTSFSTFFQRTASQEGGVPDIAQPEPDLSLLDFDLDCAVFAHSHARLFGGFDGHYYASIPYRLEEQIRLGAGIYSFATRIWARTAKPATVYTLGAGTGCFIRTLAVLGDGRLKTLCCSATAANRDVFLANRASEHAHFFFGPFFALDSERYIADPDLSDFQNGFDILFEDTTFQMFDRDRVRQLEFIAPRIKPGGILLQVQKLAQQDPLVYDEREWQKDELFKTRYFSRQNISEKKSEILNTMSDCQVDLPTTVTALRSFFRYSVVIWNSGNFYTNASSNARSSLLEFISSLVKPAIPPAYCYEALPLVLTDTQSEPIAPALAWRRANAVCSSAPGQRQDC</sequence>
<evidence type="ECO:0008006" key="3">
    <source>
        <dbReference type="Google" id="ProtNLM"/>
    </source>
</evidence>
<accession>A0A7W6K115</accession>
<dbReference type="Proteomes" id="UP000584824">
    <property type="component" value="Unassembled WGS sequence"/>
</dbReference>
<dbReference type="RefSeq" id="WP_183791356.1">
    <property type="nucleotide sequence ID" value="NZ_JACIDU010000005.1"/>
</dbReference>
<dbReference type="AlphaFoldDB" id="A0A7W6K115"/>
<keyword evidence="2" id="KW-1185">Reference proteome</keyword>
<name>A0A7W6K115_9HYPH</name>
<gene>
    <name evidence="1" type="ORF">GGQ66_001692</name>
</gene>
<comment type="caution">
    <text evidence="1">The sequence shown here is derived from an EMBL/GenBank/DDBJ whole genome shotgun (WGS) entry which is preliminary data.</text>
</comment>
<dbReference type="InterPro" id="IPR029063">
    <property type="entry name" value="SAM-dependent_MTases_sf"/>
</dbReference>
<evidence type="ECO:0000313" key="2">
    <source>
        <dbReference type="Proteomes" id="UP000584824"/>
    </source>
</evidence>
<dbReference type="CDD" id="cd02440">
    <property type="entry name" value="AdoMet_MTases"/>
    <property type="match status" value="1"/>
</dbReference>
<dbReference type="SUPFAM" id="SSF53335">
    <property type="entry name" value="S-adenosyl-L-methionine-dependent methyltransferases"/>
    <property type="match status" value="1"/>
</dbReference>
<evidence type="ECO:0000313" key="1">
    <source>
        <dbReference type="EMBL" id="MBB4103137.1"/>
    </source>
</evidence>
<reference evidence="1 2" key="1">
    <citation type="submission" date="2020-08" db="EMBL/GenBank/DDBJ databases">
        <title>Genomic Encyclopedia of Type Strains, Phase IV (KMG-IV): sequencing the most valuable type-strain genomes for metagenomic binning, comparative biology and taxonomic classification.</title>
        <authorList>
            <person name="Goeker M."/>
        </authorList>
    </citation>
    <scope>NUCLEOTIDE SEQUENCE [LARGE SCALE GENOMIC DNA]</scope>
    <source>
        <strain evidence="1 2">DSM 26385</strain>
    </source>
</reference>
<protein>
    <recommendedName>
        <fullName evidence="3">Class I SAM-dependent methyltransferase</fullName>
    </recommendedName>
</protein>
<organism evidence="1 2">
    <name type="scientific">Allorhizobium borbori</name>
    <dbReference type="NCBI Taxonomy" id="485907"/>
    <lineage>
        <taxon>Bacteria</taxon>
        <taxon>Pseudomonadati</taxon>
        <taxon>Pseudomonadota</taxon>
        <taxon>Alphaproteobacteria</taxon>
        <taxon>Hyphomicrobiales</taxon>
        <taxon>Rhizobiaceae</taxon>
        <taxon>Rhizobium/Agrobacterium group</taxon>
        <taxon>Allorhizobium</taxon>
    </lineage>
</organism>